<dbReference type="Proteomes" id="UP000325411">
    <property type="component" value="Unassembled WGS sequence"/>
</dbReference>
<accession>A0A5M9GFU2</accession>
<dbReference type="RefSeq" id="WP_001067265.1">
    <property type="nucleotide sequence ID" value="NZ_CP064082.1"/>
</dbReference>
<keyword evidence="1" id="KW-0812">Transmembrane</keyword>
<dbReference type="AlphaFoldDB" id="A0A5M9GFU2"/>
<sequence length="116" mass="13954">MNNYGQEKERKKFKIPSQIDKSFHVWRFVTLKEASILVVTALFSGLMWKYLLPDDIPFEVKIFSAALPIALMMAILFITPIKERKNIRLYHMIKWKVEYNKRQKLYFYKKKNGGEY</sequence>
<evidence type="ECO:0000313" key="2">
    <source>
        <dbReference type="EMBL" id="KAA8473256.1"/>
    </source>
</evidence>
<evidence type="ECO:0000256" key="1">
    <source>
        <dbReference type="SAM" id="Phobius"/>
    </source>
</evidence>
<dbReference type="EMBL" id="VXCE01000042">
    <property type="protein sequence ID" value="KAA8473256.1"/>
    <property type="molecule type" value="Genomic_DNA"/>
</dbReference>
<name>A0A5M9GFU2_9BACI</name>
<feature type="transmembrane region" description="Helical" evidence="1">
    <location>
        <begin position="34"/>
        <end position="51"/>
    </location>
</feature>
<feature type="transmembrane region" description="Helical" evidence="1">
    <location>
        <begin position="63"/>
        <end position="81"/>
    </location>
</feature>
<evidence type="ECO:0000313" key="3">
    <source>
        <dbReference type="Proteomes" id="UP000325411"/>
    </source>
</evidence>
<gene>
    <name evidence="2" type="ORF">FYW06_27815</name>
</gene>
<comment type="caution">
    <text evidence="2">The sequence shown here is derived from an EMBL/GenBank/DDBJ whole genome shotgun (WGS) entry which is preliminary data.</text>
</comment>
<organism evidence="2 3">
    <name type="scientific">Bacillus paranthracis</name>
    <dbReference type="NCBI Taxonomy" id="2026186"/>
    <lineage>
        <taxon>Bacteria</taxon>
        <taxon>Bacillati</taxon>
        <taxon>Bacillota</taxon>
        <taxon>Bacilli</taxon>
        <taxon>Bacillales</taxon>
        <taxon>Bacillaceae</taxon>
        <taxon>Bacillus</taxon>
        <taxon>Bacillus cereus group</taxon>
    </lineage>
</organism>
<protein>
    <recommendedName>
        <fullName evidence="4">Conjugal transfer protein</fullName>
    </recommendedName>
</protein>
<proteinExistence type="predicted"/>
<keyword evidence="1" id="KW-0472">Membrane</keyword>
<evidence type="ECO:0008006" key="4">
    <source>
        <dbReference type="Google" id="ProtNLM"/>
    </source>
</evidence>
<keyword evidence="1" id="KW-1133">Transmembrane helix</keyword>
<reference evidence="2 3" key="1">
    <citation type="submission" date="2019-09" db="EMBL/GenBank/DDBJ databases">
        <authorList>
            <person name="Geng P."/>
            <person name="Wan X."/>
            <person name="Zhou G."/>
            <person name="Yuan Z."/>
            <person name="Hu X."/>
        </authorList>
    </citation>
    <scope>NUCLEOTIDE SEQUENCE [LARGE SCALE GENOMIC DNA]</scope>
    <source>
        <strain evidence="2 3">EFR-4</strain>
    </source>
</reference>